<organism evidence="3 4">
    <name type="scientific">Candidatus Yanofskybacteria bacterium RIFCSPHIGHO2_01_FULL_41_53</name>
    <dbReference type="NCBI Taxonomy" id="1802663"/>
    <lineage>
        <taxon>Bacteria</taxon>
        <taxon>Candidatus Yanofskyibacteriota</taxon>
    </lineage>
</organism>
<comment type="caution">
    <text evidence="3">The sequence shown here is derived from an EMBL/GenBank/DDBJ whole genome shotgun (WGS) entry which is preliminary data.</text>
</comment>
<sequence>MYFVYIIQHSETKQIYIGYTDNLERRLSEHNNRSNKATNRVNGEWSLRYAEIYLDRQNALDRERKLKYHGSAKQKLLLRLEKSLL</sequence>
<dbReference type="InterPro" id="IPR000305">
    <property type="entry name" value="GIY-YIG_endonuc"/>
</dbReference>
<dbReference type="Proteomes" id="UP000177117">
    <property type="component" value="Unassembled WGS sequence"/>
</dbReference>
<accession>A0A1F8EFJ2</accession>
<dbReference type="PANTHER" id="PTHR34477">
    <property type="entry name" value="UPF0213 PROTEIN YHBQ"/>
    <property type="match status" value="1"/>
</dbReference>
<dbReference type="PROSITE" id="PS50164">
    <property type="entry name" value="GIY_YIG"/>
    <property type="match status" value="1"/>
</dbReference>
<comment type="similarity">
    <text evidence="1">Belongs to the UPF0213 family.</text>
</comment>
<reference evidence="3 4" key="1">
    <citation type="journal article" date="2016" name="Nat. Commun.">
        <title>Thousands of microbial genomes shed light on interconnected biogeochemical processes in an aquifer system.</title>
        <authorList>
            <person name="Anantharaman K."/>
            <person name="Brown C.T."/>
            <person name="Hug L.A."/>
            <person name="Sharon I."/>
            <person name="Castelle C.J."/>
            <person name="Probst A.J."/>
            <person name="Thomas B.C."/>
            <person name="Singh A."/>
            <person name="Wilkins M.J."/>
            <person name="Karaoz U."/>
            <person name="Brodie E.L."/>
            <person name="Williams K.H."/>
            <person name="Hubbard S.S."/>
            <person name="Banfield J.F."/>
        </authorList>
    </citation>
    <scope>NUCLEOTIDE SEQUENCE [LARGE SCALE GENOMIC DNA]</scope>
</reference>
<dbReference type="PANTHER" id="PTHR34477:SF1">
    <property type="entry name" value="UPF0213 PROTEIN YHBQ"/>
    <property type="match status" value="1"/>
</dbReference>
<dbReference type="EMBL" id="MGJD01000046">
    <property type="protein sequence ID" value="OGM99387.1"/>
    <property type="molecule type" value="Genomic_DNA"/>
</dbReference>
<evidence type="ECO:0000259" key="2">
    <source>
        <dbReference type="PROSITE" id="PS50164"/>
    </source>
</evidence>
<gene>
    <name evidence="3" type="ORF">A2650_05140</name>
</gene>
<dbReference type="InterPro" id="IPR035901">
    <property type="entry name" value="GIY-YIG_endonuc_sf"/>
</dbReference>
<protein>
    <recommendedName>
        <fullName evidence="2">GIY-YIG domain-containing protein</fullName>
    </recommendedName>
</protein>
<dbReference type="Pfam" id="PF01541">
    <property type="entry name" value="GIY-YIG"/>
    <property type="match status" value="1"/>
</dbReference>
<feature type="domain" description="GIY-YIG" evidence="2">
    <location>
        <begin position="1"/>
        <end position="77"/>
    </location>
</feature>
<proteinExistence type="inferred from homology"/>
<dbReference type="InterPro" id="IPR050190">
    <property type="entry name" value="UPF0213_domain"/>
</dbReference>
<evidence type="ECO:0000313" key="3">
    <source>
        <dbReference type="EMBL" id="OGM99387.1"/>
    </source>
</evidence>
<evidence type="ECO:0000313" key="4">
    <source>
        <dbReference type="Proteomes" id="UP000177117"/>
    </source>
</evidence>
<dbReference type="Gene3D" id="3.40.1440.10">
    <property type="entry name" value="GIY-YIG endonuclease"/>
    <property type="match status" value="1"/>
</dbReference>
<dbReference type="SUPFAM" id="SSF82771">
    <property type="entry name" value="GIY-YIG endonuclease"/>
    <property type="match status" value="1"/>
</dbReference>
<name>A0A1F8EFJ2_9BACT</name>
<dbReference type="AlphaFoldDB" id="A0A1F8EFJ2"/>
<evidence type="ECO:0000256" key="1">
    <source>
        <dbReference type="ARBA" id="ARBA00007435"/>
    </source>
</evidence>